<proteinExistence type="inferred from homology"/>
<evidence type="ECO:0000256" key="2">
    <source>
        <dbReference type="ARBA" id="ARBA00022754"/>
    </source>
</evidence>
<dbReference type="Gene3D" id="1.20.5.170">
    <property type="match status" value="1"/>
</dbReference>
<dbReference type="FunFam" id="1.20.5.170:FF:000002">
    <property type="entry name" value="Type I keratin KA11"/>
    <property type="match status" value="1"/>
</dbReference>
<evidence type="ECO:0000313" key="9">
    <source>
        <dbReference type="Proteomes" id="UP000770717"/>
    </source>
</evidence>
<feature type="domain" description="IF rod" evidence="7">
    <location>
        <begin position="114"/>
        <end position="425"/>
    </location>
</feature>
<dbReference type="Gene3D" id="1.20.5.1160">
    <property type="entry name" value="Vasodilator-stimulated phosphoprotein"/>
    <property type="match status" value="1"/>
</dbReference>
<evidence type="ECO:0000313" key="8">
    <source>
        <dbReference type="EMBL" id="KAG9474171.1"/>
    </source>
</evidence>
<evidence type="ECO:0000256" key="3">
    <source>
        <dbReference type="ARBA" id="ARBA00023054"/>
    </source>
</evidence>
<dbReference type="PROSITE" id="PS51842">
    <property type="entry name" value="IF_ROD_2"/>
    <property type="match status" value="1"/>
</dbReference>
<evidence type="ECO:0000256" key="4">
    <source>
        <dbReference type="RuleBase" id="RU000685"/>
    </source>
</evidence>
<gene>
    <name evidence="8" type="ORF">GDO78_004464</name>
</gene>
<keyword evidence="2 4" id="KW-0403">Intermediate filament</keyword>
<evidence type="ECO:0000256" key="1">
    <source>
        <dbReference type="ARBA" id="ARBA00022744"/>
    </source>
</evidence>
<feature type="compositionally biased region" description="Low complexity" evidence="6">
    <location>
        <begin position="22"/>
        <end position="37"/>
    </location>
</feature>
<dbReference type="SUPFAM" id="SSF64593">
    <property type="entry name" value="Intermediate filament protein, coiled coil region"/>
    <property type="match status" value="2"/>
</dbReference>
<dbReference type="InterPro" id="IPR018039">
    <property type="entry name" value="IF_conserved"/>
</dbReference>
<sequence>MSVKASHRSSSGSVRGIGGGSSSVVRTSTVRSSGSFRSPSIHGGLGVRGGSSAGSSSLGLGYGSCGANYGAGNFGGYSSGFGYGGGNGGSYCSAFNLGAGHTVSGGDNILNINEKETMQILNDRLATYLDKVRSLEQENGQLERKIREWYEKQVPYTSPDFHPFFKTIEELQNKILQASTNNGNLLLQIDNARLAADDFRTKYENEAALHASVEADINGLRRVHEDLMLAKKDLEMQLQTLSEELDFLKKNHEEEVSTLRAQLGARVNVEVDAAPAVDLNKVLSEIRDQYETIMANNAKELEKWFLDKSEELNQQMTNSAQQLQTFNSEIIDLRHTCQTLEIDLQTHNNMREALEITLAETEARYGAQLSQVQDMITSFEAQLTELRQDLERQNFEYRTLMDVKTHLEREIATYRTLLDGEDSQKGTWNRNYRETGPGASGNMGGSSGSLTGGMGGSGKPRTIVEDIKESYSQSKN</sequence>
<dbReference type="OrthoDB" id="2441647at2759"/>
<evidence type="ECO:0000256" key="5">
    <source>
        <dbReference type="SAM" id="Coils"/>
    </source>
</evidence>
<protein>
    <recommendedName>
        <fullName evidence="7">IF rod domain-containing protein</fullName>
    </recommendedName>
</protein>
<feature type="region of interest" description="Disordered" evidence="6">
    <location>
        <begin position="1"/>
        <end position="37"/>
    </location>
</feature>
<feature type="region of interest" description="Disordered" evidence="6">
    <location>
        <begin position="423"/>
        <end position="476"/>
    </location>
</feature>
<dbReference type="GO" id="GO:0030855">
    <property type="term" value="P:epithelial cell differentiation"/>
    <property type="evidence" value="ECO:0007669"/>
    <property type="project" value="TreeGrafter"/>
</dbReference>
<accession>A0A8J6JZU7</accession>
<feature type="coiled-coil region" evidence="5">
    <location>
        <begin position="217"/>
        <end position="258"/>
    </location>
</feature>
<dbReference type="PRINTS" id="PR01248">
    <property type="entry name" value="TYPE1KERATIN"/>
</dbReference>
<evidence type="ECO:0000259" key="7">
    <source>
        <dbReference type="PROSITE" id="PS51842"/>
    </source>
</evidence>
<dbReference type="GO" id="GO:0005198">
    <property type="term" value="F:structural molecule activity"/>
    <property type="evidence" value="ECO:0007669"/>
    <property type="project" value="InterPro"/>
</dbReference>
<organism evidence="8 9">
    <name type="scientific">Eleutherodactylus coqui</name>
    <name type="common">Puerto Rican coqui</name>
    <dbReference type="NCBI Taxonomy" id="57060"/>
    <lineage>
        <taxon>Eukaryota</taxon>
        <taxon>Metazoa</taxon>
        <taxon>Chordata</taxon>
        <taxon>Craniata</taxon>
        <taxon>Vertebrata</taxon>
        <taxon>Euteleostomi</taxon>
        <taxon>Amphibia</taxon>
        <taxon>Batrachia</taxon>
        <taxon>Anura</taxon>
        <taxon>Neobatrachia</taxon>
        <taxon>Hyloidea</taxon>
        <taxon>Eleutherodactylidae</taxon>
        <taxon>Eleutherodactylinae</taxon>
        <taxon>Eleutherodactylus</taxon>
        <taxon>Eleutherodactylus</taxon>
    </lineage>
</organism>
<keyword evidence="9" id="KW-1185">Reference proteome</keyword>
<feature type="coiled-coil region" evidence="5">
    <location>
        <begin position="118"/>
        <end position="188"/>
    </location>
</feature>
<dbReference type="SMART" id="SM01391">
    <property type="entry name" value="Filament"/>
    <property type="match status" value="1"/>
</dbReference>
<keyword evidence="1" id="KW-0416">Keratin</keyword>
<dbReference type="InterPro" id="IPR002957">
    <property type="entry name" value="Keratin_I"/>
</dbReference>
<dbReference type="GO" id="GO:0045109">
    <property type="term" value="P:intermediate filament organization"/>
    <property type="evidence" value="ECO:0007669"/>
    <property type="project" value="TreeGrafter"/>
</dbReference>
<dbReference type="InterPro" id="IPR039008">
    <property type="entry name" value="IF_rod_dom"/>
</dbReference>
<dbReference type="PANTHER" id="PTHR23239">
    <property type="entry name" value="INTERMEDIATE FILAMENT"/>
    <property type="match status" value="1"/>
</dbReference>
<evidence type="ECO:0000256" key="6">
    <source>
        <dbReference type="SAM" id="MobiDB-lite"/>
    </source>
</evidence>
<comment type="similarity">
    <text evidence="4">Belongs to the intermediate filament family.</text>
</comment>
<keyword evidence="3 5" id="KW-0175">Coiled coil</keyword>
<feature type="coiled-coil region" evidence="5">
    <location>
        <begin position="309"/>
        <end position="396"/>
    </location>
</feature>
<feature type="compositionally biased region" description="Gly residues" evidence="6">
    <location>
        <begin position="438"/>
        <end position="458"/>
    </location>
</feature>
<dbReference type="GO" id="GO:0005882">
    <property type="term" value="C:intermediate filament"/>
    <property type="evidence" value="ECO:0007669"/>
    <property type="project" value="UniProtKB-KW"/>
</dbReference>
<dbReference type="EMBL" id="WNTK01000013">
    <property type="protein sequence ID" value="KAG9474171.1"/>
    <property type="molecule type" value="Genomic_DNA"/>
</dbReference>
<comment type="caution">
    <text evidence="8">The sequence shown here is derived from an EMBL/GenBank/DDBJ whole genome shotgun (WGS) entry which is preliminary data.</text>
</comment>
<dbReference type="Pfam" id="PF00038">
    <property type="entry name" value="Filament"/>
    <property type="match status" value="1"/>
</dbReference>
<dbReference type="FunFam" id="1.20.5.1160:FF:000002">
    <property type="entry name" value="Type I keratin 10"/>
    <property type="match status" value="1"/>
</dbReference>
<feature type="compositionally biased region" description="Low complexity" evidence="6">
    <location>
        <begin position="1"/>
        <end position="14"/>
    </location>
</feature>
<reference evidence="8" key="1">
    <citation type="thesis" date="2020" institute="ProQuest LLC" country="789 East Eisenhower Parkway, Ann Arbor, MI, USA">
        <title>Comparative Genomics and Chromosome Evolution.</title>
        <authorList>
            <person name="Mudd A.B."/>
        </authorList>
    </citation>
    <scope>NUCLEOTIDE SEQUENCE</scope>
    <source>
        <strain evidence="8">HN-11 Male</strain>
        <tissue evidence="8">Kidney and liver</tissue>
    </source>
</reference>
<dbReference type="PROSITE" id="PS00226">
    <property type="entry name" value="IF_ROD_1"/>
    <property type="match status" value="1"/>
</dbReference>
<dbReference type="PANTHER" id="PTHR23239:SF377">
    <property type="entry name" value="KERATIN 34"/>
    <property type="match status" value="1"/>
</dbReference>
<dbReference type="Proteomes" id="UP000770717">
    <property type="component" value="Unassembled WGS sequence"/>
</dbReference>
<name>A0A8J6JZU7_ELECQ</name>
<dbReference type="FunFam" id="1.20.5.500:FF:000001">
    <property type="entry name" value="Type II keratin 23"/>
    <property type="match status" value="1"/>
</dbReference>
<dbReference type="Gene3D" id="1.20.5.500">
    <property type="entry name" value="Single helix bin"/>
    <property type="match status" value="1"/>
</dbReference>
<dbReference type="AlphaFoldDB" id="A0A8J6JZU7"/>